<dbReference type="OrthoDB" id="10391826at2759"/>
<sequence length="154" mass="16954">MGEAYAKFIYALCTNKPVDLVKWMFDAIVASGQGEATTCILSYPYFIQALINSYSPDEFMNEAHMNLPTQLTMKTFQSQYASVRSITIATTRPVSEEIKSLLQTMITHLQIPCNTYPTIVPDDTIALTSTPGTTQGEPAEPDPTAPKAPPEATW</sequence>
<feature type="compositionally biased region" description="Pro residues" evidence="1">
    <location>
        <begin position="141"/>
        <end position="154"/>
    </location>
</feature>
<name>A0A2P5CB67_PARAD</name>
<comment type="caution">
    <text evidence="2">The sequence shown here is derived from an EMBL/GenBank/DDBJ whole genome shotgun (WGS) entry which is preliminary data.</text>
</comment>
<dbReference type="Proteomes" id="UP000237105">
    <property type="component" value="Unassembled WGS sequence"/>
</dbReference>
<dbReference type="EMBL" id="JXTB01000150">
    <property type="protein sequence ID" value="PON58310.1"/>
    <property type="molecule type" value="Genomic_DNA"/>
</dbReference>
<keyword evidence="3" id="KW-1185">Reference proteome</keyword>
<dbReference type="AlphaFoldDB" id="A0A2P5CB67"/>
<accession>A0A2P5CB67</accession>
<feature type="compositionally biased region" description="Polar residues" evidence="1">
    <location>
        <begin position="126"/>
        <end position="136"/>
    </location>
</feature>
<evidence type="ECO:0000256" key="1">
    <source>
        <dbReference type="SAM" id="MobiDB-lite"/>
    </source>
</evidence>
<evidence type="ECO:0000313" key="3">
    <source>
        <dbReference type="Proteomes" id="UP000237105"/>
    </source>
</evidence>
<feature type="region of interest" description="Disordered" evidence="1">
    <location>
        <begin position="124"/>
        <end position="154"/>
    </location>
</feature>
<reference evidence="3" key="1">
    <citation type="submission" date="2016-06" db="EMBL/GenBank/DDBJ databases">
        <title>Parallel loss of symbiosis genes in relatives of nitrogen-fixing non-legume Parasponia.</title>
        <authorList>
            <person name="Van Velzen R."/>
            <person name="Holmer R."/>
            <person name="Bu F."/>
            <person name="Rutten L."/>
            <person name="Van Zeijl A."/>
            <person name="Liu W."/>
            <person name="Santuari L."/>
            <person name="Cao Q."/>
            <person name="Sharma T."/>
            <person name="Shen D."/>
            <person name="Roswanjaya Y."/>
            <person name="Wardhani T."/>
            <person name="Kalhor M.S."/>
            <person name="Jansen J."/>
            <person name="Van den Hoogen J."/>
            <person name="Gungor B."/>
            <person name="Hartog M."/>
            <person name="Hontelez J."/>
            <person name="Verver J."/>
            <person name="Yang W.-C."/>
            <person name="Schijlen E."/>
            <person name="Repin R."/>
            <person name="Schilthuizen M."/>
            <person name="Schranz E."/>
            <person name="Heidstra R."/>
            <person name="Miyata K."/>
            <person name="Fedorova E."/>
            <person name="Kohlen W."/>
            <person name="Bisseling T."/>
            <person name="Smit S."/>
            <person name="Geurts R."/>
        </authorList>
    </citation>
    <scope>NUCLEOTIDE SEQUENCE [LARGE SCALE GENOMIC DNA]</scope>
    <source>
        <strain evidence="3">cv. WU1-14</strain>
    </source>
</reference>
<proteinExistence type="predicted"/>
<organism evidence="2 3">
    <name type="scientific">Parasponia andersonii</name>
    <name type="common">Sponia andersonii</name>
    <dbReference type="NCBI Taxonomy" id="3476"/>
    <lineage>
        <taxon>Eukaryota</taxon>
        <taxon>Viridiplantae</taxon>
        <taxon>Streptophyta</taxon>
        <taxon>Embryophyta</taxon>
        <taxon>Tracheophyta</taxon>
        <taxon>Spermatophyta</taxon>
        <taxon>Magnoliopsida</taxon>
        <taxon>eudicotyledons</taxon>
        <taxon>Gunneridae</taxon>
        <taxon>Pentapetalae</taxon>
        <taxon>rosids</taxon>
        <taxon>fabids</taxon>
        <taxon>Rosales</taxon>
        <taxon>Cannabaceae</taxon>
        <taxon>Parasponia</taxon>
    </lineage>
</organism>
<evidence type="ECO:0000313" key="2">
    <source>
        <dbReference type="EMBL" id="PON58310.1"/>
    </source>
</evidence>
<gene>
    <name evidence="2" type="ORF">PanWU01x14_167020</name>
</gene>
<protein>
    <submittedName>
        <fullName evidence="2">Uncharacterized protein</fullName>
    </submittedName>
</protein>